<name>A0ABS7BD22_9ACTN</name>
<proteinExistence type="predicted"/>
<gene>
    <name evidence="3" type="ORF">KZ829_34535</name>
</gene>
<feature type="region of interest" description="Disordered" evidence="1">
    <location>
        <begin position="67"/>
        <end position="87"/>
    </location>
</feature>
<reference evidence="3 4" key="1">
    <citation type="journal article" date="2013" name="Antonie Van Leeuwenhoek">
        <title>Actinoplanes hulinensis sp. nov., a novel actinomycete isolated from soybean root (Glycine max (L.) Merr).</title>
        <authorList>
            <person name="Shen Y."/>
            <person name="Liu C."/>
            <person name="Wang X."/>
            <person name="Zhao J."/>
            <person name="Jia F."/>
            <person name="Zhang Y."/>
            <person name="Wang L."/>
            <person name="Yang D."/>
            <person name="Xiang W."/>
        </authorList>
    </citation>
    <scope>NUCLEOTIDE SEQUENCE [LARGE SCALE GENOMIC DNA]</scope>
    <source>
        <strain evidence="3 4">NEAU-M9</strain>
    </source>
</reference>
<dbReference type="Proteomes" id="UP001519863">
    <property type="component" value="Unassembled WGS sequence"/>
</dbReference>
<keyword evidence="4" id="KW-1185">Reference proteome</keyword>
<dbReference type="EMBL" id="JAHXZI010000022">
    <property type="protein sequence ID" value="MBW6438860.1"/>
    <property type="molecule type" value="Genomic_DNA"/>
</dbReference>
<organism evidence="3 4">
    <name type="scientific">Actinoplanes hulinensis</name>
    <dbReference type="NCBI Taxonomy" id="1144547"/>
    <lineage>
        <taxon>Bacteria</taxon>
        <taxon>Bacillati</taxon>
        <taxon>Actinomycetota</taxon>
        <taxon>Actinomycetes</taxon>
        <taxon>Micromonosporales</taxon>
        <taxon>Micromonosporaceae</taxon>
        <taxon>Actinoplanes</taxon>
    </lineage>
</organism>
<keyword evidence="2" id="KW-0472">Membrane</keyword>
<feature type="transmembrane region" description="Helical" evidence="2">
    <location>
        <begin position="42"/>
        <end position="61"/>
    </location>
</feature>
<comment type="caution">
    <text evidence="3">The sequence shown here is derived from an EMBL/GenBank/DDBJ whole genome shotgun (WGS) entry which is preliminary data.</text>
</comment>
<evidence type="ECO:0000256" key="1">
    <source>
        <dbReference type="SAM" id="MobiDB-lite"/>
    </source>
</evidence>
<accession>A0ABS7BD22</accession>
<evidence type="ECO:0000313" key="3">
    <source>
        <dbReference type="EMBL" id="MBW6438860.1"/>
    </source>
</evidence>
<keyword evidence="2" id="KW-0812">Transmembrane</keyword>
<protein>
    <submittedName>
        <fullName evidence="3">Uncharacterized protein</fullName>
    </submittedName>
</protein>
<dbReference type="RefSeq" id="WP_220148050.1">
    <property type="nucleotide sequence ID" value="NZ_JAHXZI010000022.1"/>
</dbReference>
<sequence length="87" mass="9684">MRQSLKDLTVSEHSDWFGLGPLALAALAGVRAFLADEPFVRWAWTTVAVVMLMLCGAYLIWRSARRKPEPAGREPQEDAEAGRQADQ</sequence>
<evidence type="ECO:0000313" key="4">
    <source>
        <dbReference type="Proteomes" id="UP001519863"/>
    </source>
</evidence>
<keyword evidence="2" id="KW-1133">Transmembrane helix</keyword>
<evidence type="ECO:0000256" key="2">
    <source>
        <dbReference type="SAM" id="Phobius"/>
    </source>
</evidence>